<dbReference type="AlphaFoldDB" id="A0A0N4VDY2"/>
<gene>
    <name evidence="1" type="ORF">EVEC_LOCUS8314</name>
</gene>
<dbReference type="EMBL" id="UXUI01009365">
    <property type="protein sequence ID" value="VDD93563.1"/>
    <property type="molecule type" value="Genomic_DNA"/>
</dbReference>
<dbReference type="Proteomes" id="UP000274131">
    <property type="component" value="Unassembled WGS sequence"/>
</dbReference>
<reference evidence="3" key="1">
    <citation type="submission" date="2017-02" db="UniProtKB">
        <authorList>
            <consortium name="WormBaseParasite"/>
        </authorList>
    </citation>
    <scope>IDENTIFICATION</scope>
</reference>
<keyword evidence="2" id="KW-1185">Reference proteome</keyword>
<dbReference type="OrthoDB" id="10267305at2759"/>
<protein>
    <submittedName>
        <fullName evidence="3">Cwf21 domain-containing protein</fullName>
    </submittedName>
</protein>
<organism evidence="3">
    <name type="scientific">Enterobius vermicularis</name>
    <name type="common">Human pinworm</name>
    <dbReference type="NCBI Taxonomy" id="51028"/>
    <lineage>
        <taxon>Eukaryota</taxon>
        <taxon>Metazoa</taxon>
        <taxon>Ecdysozoa</taxon>
        <taxon>Nematoda</taxon>
        <taxon>Chromadorea</taxon>
        <taxon>Rhabditida</taxon>
        <taxon>Spirurina</taxon>
        <taxon>Oxyuridomorpha</taxon>
        <taxon>Oxyuroidea</taxon>
        <taxon>Oxyuridae</taxon>
        <taxon>Enterobius</taxon>
    </lineage>
</organism>
<sequence length="86" mass="9579">MYSGIGLKTARGSGTSGYVQANHANFQLPEKQVAYNSEADIKRAEAELSKKPNPELLEHMKKRKIELKCADFELLMGKKVGTCHSR</sequence>
<evidence type="ECO:0000313" key="2">
    <source>
        <dbReference type="Proteomes" id="UP000274131"/>
    </source>
</evidence>
<evidence type="ECO:0000313" key="3">
    <source>
        <dbReference type="WBParaSite" id="EVEC_0000886201-mRNA-1"/>
    </source>
</evidence>
<dbReference type="GO" id="GO:0005634">
    <property type="term" value="C:nucleus"/>
    <property type="evidence" value="ECO:0007669"/>
    <property type="project" value="TreeGrafter"/>
</dbReference>
<accession>A0A0N4VDY2</accession>
<evidence type="ECO:0000313" key="1">
    <source>
        <dbReference type="EMBL" id="VDD93563.1"/>
    </source>
</evidence>
<dbReference type="InterPro" id="IPR051372">
    <property type="entry name" value="CWC21"/>
</dbReference>
<proteinExistence type="predicted"/>
<dbReference type="PANTHER" id="PTHR36562:SF5">
    <property type="entry name" value="SERINE_ARGININE REPETITIVE MATRIX 2"/>
    <property type="match status" value="1"/>
</dbReference>
<dbReference type="STRING" id="51028.A0A0N4VDY2"/>
<name>A0A0N4VDY2_ENTVE</name>
<dbReference type="WBParaSite" id="EVEC_0000886201-mRNA-1">
    <property type="protein sequence ID" value="EVEC_0000886201-mRNA-1"/>
    <property type="gene ID" value="EVEC_0000886201"/>
</dbReference>
<dbReference type="PANTHER" id="PTHR36562">
    <property type="entry name" value="SERINE/ARGININE REPETITIVE MATRIX 2"/>
    <property type="match status" value="1"/>
</dbReference>
<reference evidence="1 2" key="2">
    <citation type="submission" date="2018-10" db="EMBL/GenBank/DDBJ databases">
        <authorList>
            <consortium name="Pathogen Informatics"/>
        </authorList>
    </citation>
    <scope>NUCLEOTIDE SEQUENCE [LARGE SCALE GENOMIC DNA]</scope>
</reference>